<reference evidence="4" key="2">
    <citation type="submission" date="2024-07" db="EMBL/GenBank/DDBJ databases">
        <title>Two chromosome-level genome assemblies of Korean endemic species Abeliophyllum distichum and Forsythia ovata (Oleaceae).</title>
        <authorList>
            <person name="Mun J.H."/>
        </authorList>
    </citation>
    <scope>NUCLEOTIDE SEQUENCE</scope>
    <source>
        <strain evidence="4">KNKB202402200001</strain>
        <tissue evidence="4">Leaf</tissue>
    </source>
</reference>
<evidence type="ECO:0000313" key="5">
    <source>
        <dbReference type="EMBL" id="KAL2497011.1"/>
    </source>
</evidence>
<protein>
    <submittedName>
        <fullName evidence="4">G-type lectin S-receptor-like serine/threonine-protein kinase SD2-5</fullName>
    </submittedName>
</protein>
<keyword evidence="2" id="KW-1133">Transmembrane helix</keyword>
<dbReference type="InterPro" id="IPR051343">
    <property type="entry name" value="G-type_lectin_kinases/EP1-like"/>
</dbReference>
<evidence type="ECO:0000313" key="4">
    <source>
        <dbReference type="EMBL" id="KAL2496721.1"/>
    </source>
</evidence>
<dbReference type="PROSITE" id="PS00109">
    <property type="entry name" value="PROTEIN_KINASE_TYR"/>
    <property type="match status" value="1"/>
</dbReference>
<proteinExistence type="predicted"/>
<gene>
    <name evidence="4" type="ORF">Fot_40478</name>
    <name evidence="5" type="ORF">Fot_40768</name>
</gene>
<evidence type="ECO:0000256" key="1">
    <source>
        <dbReference type="ARBA" id="ARBA00022729"/>
    </source>
</evidence>
<evidence type="ECO:0000259" key="3">
    <source>
        <dbReference type="PROSITE" id="PS50011"/>
    </source>
</evidence>
<sequence length="122" mass="13992">MIIHDIAKGLAYLHEDCSQNIVHLDIRPQNILLDQNYNAELSDLGLSKLINKNQSRVITVMRGTPGYLALEWLLAVITEIALALWFLKFFVVGGISCILDQRRKGICRVFSRKRQQKENGWI</sequence>
<dbReference type="PANTHER" id="PTHR47976">
    <property type="entry name" value="G-TYPE LECTIN S-RECEPTOR-LIKE SERINE/THREONINE-PROTEIN KINASE SD2-5"/>
    <property type="match status" value="1"/>
</dbReference>
<dbReference type="AlphaFoldDB" id="A0ABD1S7R6"/>
<dbReference type="InterPro" id="IPR011009">
    <property type="entry name" value="Kinase-like_dom_sf"/>
</dbReference>
<dbReference type="Proteomes" id="UP001604277">
    <property type="component" value="Unassembled WGS sequence"/>
</dbReference>
<dbReference type="PANTHER" id="PTHR47976:SF30">
    <property type="entry name" value="RECEPTOR-LIKE SERINE_THREONINE-PROTEIN KINASE"/>
    <property type="match status" value="1"/>
</dbReference>
<reference evidence="6" key="1">
    <citation type="submission" date="2024-07" db="EMBL/GenBank/DDBJ databases">
        <title>Two chromosome-level genome assemblies of Korean endemic species Abeliophyllum distichum and Forsythia ovata (Oleaceae).</title>
        <authorList>
            <person name="Jang H."/>
        </authorList>
    </citation>
    <scope>NUCLEOTIDE SEQUENCE [LARGE SCALE GENOMIC DNA]</scope>
</reference>
<dbReference type="SUPFAM" id="SSF56112">
    <property type="entry name" value="Protein kinase-like (PK-like)"/>
    <property type="match status" value="1"/>
</dbReference>
<dbReference type="Pfam" id="PF00069">
    <property type="entry name" value="Pkinase"/>
    <property type="match status" value="1"/>
</dbReference>
<keyword evidence="2" id="KW-0812">Transmembrane</keyword>
<feature type="domain" description="Protein kinase" evidence="3">
    <location>
        <begin position="1"/>
        <end position="122"/>
    </location>
</feature>
<organism evidence="4 6">
    <name type="scientific">Forsythia ovata</name>
    <dbReference type="NCBI Taxonomy" id="205694"/>
    <lineage>
        <taxon>Eukaryota</taxon>
        <taxon>Viridiplantae</taxon>
        <taxon>Streptophyta</taxon>
        <taxon>Embryophyta</taxon>
        <taxon>Tracheophyta</taxon>
        <taxon>Spermatophyta</taxon>
        <taxon>Magnoliopsida</taxon>
        <taxon>eudicotyledons</taxon>
        <taxon>Gunneridae</taxon>
        <taxon>Pentapetalae</taxon>
        <taxon>asterids</taxon>
        <taxon>lamiids</taxon>
        <taxon>Lamiales</taxon>
        <taxon>Oleaceae</taxon>
        <taxon>Forsythieae</taxon>
        <taxon>Forsythia</taxon>
    </lineage>
</organism>
<feature type="transmembrane region" description="Helical" evidence="2">
    <location>
        <begin position="72"/>
        <end position="99"/>
    </location>
</feature>
<dbReference type="EMBL" id="JBFOLJ010000011">
    <property type="protein sequence ID" value="KAL2497011.1"/>
    <property type="molecule type" value="Genomic_DNA"/>
</dbReference>
<keyword evidence="1" id="KW-0732">Signal</keyword>
<keyword evidence="6" id="KW-1185">Reference proteome</keyword>
<evidence type="ECO:0000256" key="2">
    <source>
        <dbReference type="SAM" id="Phobius"/>
    </source>
</evidence>
<dbReference type="InterPro" id="IPR008266">
    <property type="entry name" value="Tyr_kinase_AS"/>
</dbReference>
<dbReference type="Gene3D" id="1.10.510.10">
    <property type="entry name" value="Transferase(Phosphotransferase) domain 1"/>
    <property type="match status" value="1"/>
</dbReference>
<accession>A0ABD1S7R6</accession>
<keyword evidence="2" id="KW-0472">Membrane</keyword>
<name>A0ABD1S7R6_9LAMI</name>
<evidence type="ECO:0000313" key="6">
    <source>
        <dbReference type="Proteomes" id="UP001604277"/>
    </source>
</evidence>
<dbReference type="PROSITE" id="PS50011">
    <property type="entry name" value="PROTEIN_KINASE_DOM"/>
    <property type="match status" value="1"/>
</dbReference>
<comment type="caution">
    <text evidence="4">The sequence shown here is derived from an EMBL/GenBank/DDBJ whole genome shotgun (WGS) entry which is preliminary data.</text>
</comment>
<dbReference type="EMBL" id="JBFOLJ010000011">
    <property type="protein sequence ID" value="KAL2496721.1"/>
    <property type="molecule type" value="Genomic_DNA"/>
</dbReference>
<dbReference type="InterPro" id="IPR000719">
    <property type="entry name" value="Prot_kinase_dom"/>
</dbReference>